<evidence type="ECO:0000256" key="10">
    <source>
        <dbReference type="ARBA" id="ARBA00048594"/>
    </source>
</evidence>
<comment type="function">
    <text evidence="1">Essential for recycling GMP and indirectly, cGMP.</text>
</comment>
<feature type="domain" description="Guanylate kinase-like" evidence="11">
    <location>
        <begin position="5"/>
        <end position="183"/>
    </location>
</feature>
<dbReference type="EMBL" id="JABZGT010000295">
    <property type="protein sequence ID" value="MBF4809526.1"/>
    <property type="molecule type" value="Genomic_DNA"/>
</dbReference>
<feature type="non-terminal residue" evidence="12">
    <location>
        <position position="187"/>
    </location>
</feature>
<evidence type="ECO:0000313" key="13">
    <source>
        <dbReference type="Proteomes" id="UP000772566"/>
    </source>
</evidence>
<dbReference type="InterPro" id="IPR008144">
    <property type="entry name" value="Guanylate_kin-like_dom"/>
</dbReference>
<comment type="catalytic activity">
    <reaction evidence="10">
        <text>GMP + ATP = GDP + ADP</text>
        <dbReference type="Rhea" id="RHEA:20780"/>
        <dbReference type="ChEBI" id="CHEBI:30616"/>
        <dbReference type="ChEBI" id="CHEBI:58115"/>
        <dbReference type="ChEBI" id="CHEBI:58189"/>
        <dbReference type="ChEBI" id="CHEBI:456216"/>
        <dbReference type="EC" id="2.7.4.8"/>
    </reaction>
</comment>
<dbReference type="Gene3D" id="3.30.63.10">
    <property type="entry name" value="Guanylate Kinase phosphate binding domain"/>
    <property type="match status" value="1"/>
</dbReference>
<keyword evidence="7 12" id="KW-0418">Kinase</keyword>
<dbReference type="AlphaFoldDB" id="A0A930YT93"/>
<protein>
    <recommendedName>
        <fullName evidence="4">Guanylate kinase</fullName>
        <ecNumber evidence="3">2.7.4.8</ecNumber>
    </recommendedName>
    <alternativeName>
        <fullName evidence="9">GMP kinase</fullName>
    </alternativeName>
</protein>
<dbReference type="GO" id="GO:0004385">
    <property type="term" value="F:GMP kinase activity"/>
    <property type="evidence" value="ECO:0007669"/>
    <property type="project" value="UniProtKB-EC"/>
</dbReference>
<dbReference type="GO" id="GO:0005829">
    <property type="term" value="C:cytosol"/>
    <property type="evidence" value="ECO:0007669"/>
    <property type="project" value="TreeGrafter"/>
</dbReference>
<dbReference type="InterPro" id="IPR027417">
    <property type="entry name" value="P-loop_NTPase"/>
</dbReference>
<comment type="similarity">
    <text evidence="2">Belongs to the guanylate kinase family.</text>
</comment>
<dbReference type="GO" id="GO:0005524">
    <property type="term" value="F:ATP binding"/>
    <property type="evidence" value="ECO:0007669"/>
    <property type="project" value="UniProtKB-KW"/>
</dbReference>
<accession>A0A930YT93</accession>
<dbReference type="Proteomes" id="UP000772566">
    <property type="component" value="Unassembled WGS sequence"/>
</dbReference>
<evidence type="ECO:0000256" key="3">
    <source>
        <dbReference type="ARBA" id="ARBA00012961"/>
    </source>
</evidence>
<comment type="caution">
    <text evidence="12">The sequence shown here is derived from an EMBL/GenBank/DDBJ whole genome shotgun (WGS) entry which is preliminary data.</text>
</comment>
<reference evidence="12" key="1">
    <citation type="submission" date="2020-04" db="EMBL/GenBank/DDBJ databases">
        <title>Deep metagenomics examines the oral microbiome during advanced dental caries in children, revealing novel taxa and co-occurrences with host molecules.</title>
        <authorList>
            <person name="Baker J.L."/>
            <person name="Morton J.T."/>
            <person name="Dinis M."/>
            <person name="Alvarez R."/>
            <person name="Tran N.C."/>
            <person name="Knight R."/>
            <person name="Edlund A."/>
        </authorList>
    </citation>
    <scope>NUCLEOTIDE SEQUENCE</scope>
    <source>
        <strain evidence="12">JCVI_22A_bin.2</strain>
    </source>
</reference>
<evidence type="ECO:0000259" key="11">
    <source>
        <dbReference type="PROSITE" id="PS50052"/>
    </source>
</evidence>
<sequence>MARSAKLFVVSGPSGVGKGTLVSLLRDKRPNLGLTVSATTRSPRPGEVDGVAYHFLSDEEFKKRVDAGEFLEWAHVHGHCYGTLKSEVDRLISAGQSVVLEIDVQGGLMVHKQYPNAILVFIKPPSFEELEQRLRGRGTEDEKTISTRLSNASREMEHANDYTVCIVNDNLETALCKLEEVFDDYES</sequence>
<evidence type="ECO:0000256" key="5">
    <source>
        <dbReference type="ARBA" id="ARBA00022679"/>
    </source>
</evidence>
<keyword evidence="6" id="KW-0547">Nucleotide-binding</keyword>
<organism evidence="12 13">
    <name type="scientific">Lancefieldella parvula</name>
    <dbReference type="NCBI Taxonomy" id="1382"/>
    <lineage>
        <taxon>Bacteria</taxon>
        <taxon>Bacillati</taxon>
        <taxon>Actinomycetota</taxon>
        <taxon>Coriobacteriia</taxon>
        <taxon>Coriobacteriales</taxon>
        <taxon>Atopobiaceae</taxon>
        <taxon>Lancefieldella</taxon>
    </lineage>
</organism>
<dbReference type="PROSITE" id="PS00856">
    <property type="entry name" value="GUANYLATE_KINASE_1"/>
    <property type="match status" value="1"/>
</dbReference>
<evidence type="ECO:0000256" key="8">
    <source>
        <dbReference type="ARBA" id="ARBA00022840"/>
    </source>
</evidence>
<dbReference type="PANTHER" id="PTHR23117:SF13">
    <property type="entry name" value="GUANYLATE KINASE"/>
    <property type="match status" value="1"/>
</dbReference>
<evidence type="ECO:0000256" key="6">
    <source>
        <dbReference type="ARBA" id="ARBA00022741"/>
    </source>
</evidence>
<keyword evidence="8" id="KW-0067">ATP-binding</keyword>
<dbReference type="NCBIfam" id="TIGR03263">
    <property type="entry name" value="guanyl_kin"/>
    <property type="match status" value="1"/>
</dbReference>
<dbReference type="SUPFAM" id="SSF52540">
    <property type="entry name" value="P-loop containing nucleoside triphosphate hydrolases"/>
    <property type="match status" value="1"/>
</dbReference>
<dbReference type="InterPro" id="IPR020590">
    <property type="entry name" value="Guanylate_kinase_CS"/>
</dbReference>
<dbReference type="Pfam" id="PF00625">
    <property type="entry name" value="Guanylate_kin"/>
    <property type="match status" value="1"/>
</dbReference>
<evidence type="ECO:0000256" key="7">
    <source>
        <dbReference type="ARBA" id="ARBA00022777"/>
    </source>
</evidence>
<proteinExistence type="inferred from homology"/>
<gene>
    <name evidence="12" type="primary">gmk</name>
    <name evidence="12" type="ORF">HXK23_04835</name>
</gene>
<dbReference type="CDD" id="cd00071">
    <property type="entry name" value="GMPK"/>
    <property type="match status" value="1"/>
</dbReference>
<keyword evidence="5 12" id="KW-0808">Transferase</keyword>
<dbReference type="PANTHER" id="PTHR23117">
    <property type="entry name" value="GUANYLATE KINASE-RELATED"/>
    <property type="match status" value="1"/>
</dbReference>
<dbReference type="FunFam" id="3.30.63.10:FF:000002">
    <property type="entry name" value="Guanylate kinase 1"/>
    <property type="match status" value="1"/>
</dbReference>
<dbReference type="SMART" id="SM00072">
    <property type="entry name" value="GuKc"/>
    <property type="match status" value="1"/>
</dbReference>
<dbReference type="PROSITE" id="PS50052">
    <property type="entry name" value="GUANYLATE_KINASE_2"/>
    <property type="match status" value="1"/>
</dbReference>
<dbReference type="EC" id="2.7.4.8" evidence="3"/>
<evidence type="ECO:0000256" key="1">
    <source>
        <dbReference type="ARBA" id="ARBA00003531"/>
    </source>
</evidence>
<evidence type="ECO:0000256" key="9">
    <source>
        <dbReference type="ARBA" id="ARBA00030128"/>
    </source>
</evidence>
<dbReference type="Gene3D" id="3.40.50.300">
    <property type="entry name" value="P-loop containing nucleotide triphosphate hydrolases"/>
    <property type="match status" value="1"/>
</dbReference>
<evidence type="ECO:0000256" key="4">
    <source>
        <dbReference type="ARBA" id="ARBA00016296"/>
    </source>
</evidence>
<evidence type="ECO:0000313" key="12">
    <source>
        <dbReference type="EMBL" id="MBF4809526.1"/>
    </source>
</evidence>
<dbReference type="InterPro" id="IPR008145">
    <property type="entry name" value="GK/Ca_channel_bsu"/>
</dbReference>
<dbReference type="InterPro" id="IPR017665">
    <property type="entry name" value="Guanylate_kinase"/>
</dbReference>
<evidence type="ECO:0000256" key="2">
    <source>
        <dbReference type="ARBA" id="ARBA00005790"/>
    </source>
</evidence>
<name>A0A930YT93_9ACTN</name>
<dbReference type="HAMAP" id="MF_00328">
    <property type="entry name" value="Guanylate_kinase"/>
    <property type="match status" value="1"/>
</dbReference>